<keyword evidence="2" id="KW-0813">Transport</keyword>
<keyword evidence="6" id="KW-0547">Nucleotide-binding</keyword>
<evidence type="ECO:0000256" key="3">
    <source>
        <dbReference type="ARBA" id="ARBA00022475"/>
    </source>
</evidence>
<dbReference type="STRING" id="270498.CHK_0449"/>
<evidence type="ECO:0000259" key="10">
    <source>
        <dbReference type="PROSITE" id="PS50893"/>
    </source>
</evidence>
<dbReference type="SMART" id="SM00382">
    <property type="entry name" value="AAA"/>
    <property type="match status" value="2"/>
</dbReference>
<reference evidence="11 12" key="1">
    <citation type="submission" date="2015-04" db="EMBL/GenBank/DDBJ databases">
        <title>Draft genome sequence of bacteremic isolate Catabacter hongkongensis type strain HKU16T.</title>
        <authorList>
            <person name="Lau S.K."/>
            <person name="Teng J.L."/>
            <person name="Huang Y."/>
            <person name="Curreem S.O."/>
            <person name="Tsui S.K."/>
            <person name="Woo P.C."/>
        </authorList>
    </citation>
    <scope>NUCLEOTIDE SEQUENCE [LARGE SCALE GENOMIC DNA]</scope>
    <source>
        <strain evidence="11 12">HKU16</strain>
    </source>
</reference>
<evidence type="ECO:0000256" key="7">
    <source>
        <dbReference type="ARBA" id="ARBA00022840"/>
    </source>
</evidence>
<dbReference type="Proteomes" id="UP000034076">
    <property type="component" value="Unassembled WGS sequence"/>
</dbReference>
<evidence type="ECO:0000256" key="2">
    <source>
        <dbReference type="ARBA" id="ARBA00022448"/>
    </source>
</evidence>
<dbReference type="EMBL" id="LAYJ01000045">
    <property type="protein sequence ID" value="KKI52021.1"/>
    <property type="molecule type" value="Genomic_DNA"/>
</dbReference>
<feature type="domain" description="ABC transporter" evidence="10">
    <location>
        <begin position="279"/>
        <end position="523"/>
    </location>
</feature>
<dbReference type="PROSITE" id="PS50893">
    <property type="entry name" value="ABC_TRANSPORTER_2"/>
    <property type="match status" value="2"/>
</dbReference>
<comment type="subcellular location">
    <subcellularLocation>
        <location evidence="1">Cell membrane</location>
        <topology evidence="1">Peripheral membrane protein</topology>
    </subcellularLocation>
</comment>
<evidence type="ECO:0000313" key="11">
    <source>
        <dbReference type="EMBL" id="KKI52021.1"/>
    </source>
</evidence>
<evidence type="ECO:0000256" key="1">
    <source>
        <dbReference type="ARBA" id="ARBA00004202"/>
    </source>
</evidence>
<keyword evidence="9" id="KW-0472">Membrane</keyword>
<dbReference type="GO" id="GO:0016887">
    <property type="term" value="F:ATP hydrolysis activity"/>
    <property type="evidence" value="ECO:0007669"/>
    <property type="project" value="InterPro"/>
</dbReference>
<evidence type="ECO:0000313" key="12">
    <source>
        <dbReference type="Proteomes" id="UP000034076"/>
    </source>
</evidence>
<keyword evidence="5" id="KW-0677">Repeat</keyword>
<accession>A0A0M2NM23</accession>
<sequence length="529" mass="58247">MISFVSGFDRIEAGYKTRMTKWGNAMSHDEIILEVKDITKKFPGTLALNQVHFKVHKGEAHAIVGENGAGKSTLMNVISGLMQPDEGEIIFMGEKVQFLTPKAAQDVGIGFVHQELSLCSHLKVSENIFMGRLPRKGMKLTDARALHENAKRYLQKFHADFGPDDLVKDLTVAQQQIIEIAKALALDCKLLILDEPTSSITEAETVVLFQILKEIKEQGVSILYISHRMEEIFEMCDSITVIRDGCFVDSVEVKDVTPDQVVRMMVGRNIENLYPEKAAQTGEVILKVNGLTSRGVFEDVSFALKKGEVLGFYGLVGAGRTEVMRAMCGIDQKDDGEIIFKGQTVKNQDYKEAISHGFAYLTEDRKSQGLFLDMTIEENIAAAKVDNIRSGLTIDKAKQGKLCDRYVGDLEIKIASNQQKVKSLSGGNQQKVMIGKWLATNPQLLIMDEPTRGIDVGAKSEIHKMLRKLANEGIGVIIISSELPEIIGVADRVVVMHEGKISGELSGSDLSEENIIVYASGAQQKTAAS</sequence>
<keyword evidence="12" id="KW-1185">Reference proteome</keyword>
<dbReference type="InterPro" id="IPR003439">
    <property type="entry name" value="ABC_transporter-like_ATP-bd"/>
</dbReference>
<evidence type="ECO:0000256" key="9">
    <source>
        <dbReference type="ARBA" id="ARBA00023136"/>
    </source>
</evidence>
<dbReference type="PATRIC" id="fig|270498.16.peg.553"/>
<dbReference type="InterPro" id="IPR017871">
    <property type="entry name" value="ABC_transporter-like_CS"/>
</dbReference>
<dbReference type="CDD" id="cd03215">
    <property type="entry name" value="ABC_Carb_Monos_II"/>
    <property type="match status" value="1"/>
</dbReference>
<dbReference type="PANTHER" id="PTHR43790:SF3">
    <property type="entry name" value="D-ALLOSE IMPORT ATP-BINDING PROTEIN ALSA-RELATED"/>
    <property type="match status" value="1"/>
</dbReference>
<evidence type="ECO:0000256" key="4">
    <source>
        <dbReference type="ARBA" id="ARBA00022597"/>
    </source>
</evidence>
<evidence type="ECO:0000256" key="8">
    <source>
        <dbReference type="ARBA" id="ARBA00022967"/>
    </source>
</evidence>
<dbReference type="AlphaFoldDB" id="A0A0M2NM23"/>
<evidence type="ECO:0000256" key="6">
    <source>
        <dbReference type="ARBA" id="ARBA00022741"/>
    </source>
</evidence>
<dbReference type="InterPro" id="IPR050107">
    <property type="entry name" value="ABC_carbohydrate_import_ATPase"/>
</dbReference>
<keyword evidence="3" id="KW-1003">Cell membrane</keyword>
<dbReference type="Pfam" id="PF00005">
    <property type="entry name" value="ABC_tran"/>
    <property type="match status" value="2"/>
</dbReference>
<dbReference type="PROSITE" id="PS00211">
    <property type="entry name" value="ABC_TRANSPORTER_1"/>
    <property type="match status" value="1"/>
</dbReference>
<protein>
    <submittedName>
        <fullName evidence="11">Ribose ABC transport system, ATP-binding protein RbsA</fullName>
    </submittedName>
</protein>
<keyword evidence="8" id="KW-1278">Translocase</keyword>
<dbReference type="InterPro" id="IPR027417">
    <property type="entry name" value="P-loop_NTPase"/>
</dbReference>
<dbReference type="GO" id="GO:0005524">
    <property type="term" value="F:ATP binding"/>
    <property type="evidence" value="ECO:0007669"/>
    <property type="project" value="UniProtKB-KW"/>
</dbReference>
<comment type="caution">
    <text evidence="11">The sequence shown here is derived from an EMBL/GenBank/DDBJ whole genome shotgun (WGS) entry which is preliminary data.</text>
</comment>
<organism evidence="11 12">
    <name type="scientific">Christensenella hongkongensis</name>
    <dbReference type="NCBI Taxonomy" id="270498"/>
    <lineage>
        <taxon>Bacteria</taxon>
        <taxon>Bacillati</taxon>
        <taxon>Bacillota</taxon>
        <taxon>Clostridia</taxon>
        <taxon>Christensenellales</taxon>
        <taxon>Christensenellaceae</taxon>
        <taxon>Christensenella</taxon>
    </lineage>
</organism>
<keyword evidence="7 11" id="KW-0067">ATP-binding</keyword>
<proteinExistence type="predicted"/>
<dbReference type="Gene3D" id="3.40.50.300">
    <property type="entry name" value="P-loop containing nucleotide triphosphate hydrolases"/>
    <property type="match status" value="2"/>
</dbReference>
<dbReference type="PANTHER" id="PTHR43790">
    <property type="entry name" value="CARBOHYDRATE TRANSPORT ATP-BINDING PROTEIN MG119-RELATED"/>
    <property type="match status" value="1"/>
</dbReference>
<keyword evidence="4" id="KW-0762">Sugar transport</keyword>
<dbReference type="InterPro" id="IPR003593">
    <property type="entry name" value="AAA+_ATPase"/>
</dbReference>
<dbReference type="CDD" id="cd03216">
    <property type="entry name" value="ABC_Carb_Monos_I"/>
    <property type="match status" value="1"/>
</dbReference>
<dbReference type="GO" id="GO:0005886">
    <property type="term" value="C:plasma membrane"/>
    <property type="evidence" value="ECO:0007669"/>
    <property type="project" value="UniProtKB-SubCell"/>
</dbReference>
<gene>
    <name evidence="11" type="ORF">CHK_0449</name>
</gene>
<evidence type="ECO:0000256" key="5">
    <source>
        <dbReference type="ARBA" id="ARBA00022737"/>
    </source>
</evidence>
<feature type="domain" description="ABC transporter" evidence="10">
    <location>
        <begin position="33"/>
        <end position="269"/>
    </location>
</feature>
<dbReference type="SUPFAM" id="SSF52540">
    <property type="entry name" value="P-loop containing nucleoside triphosphate hydrolases"/>
    <property type="match status" value="2"/>
</dbReference>
<name>A0A0M2NM23_9FIRM</name>
<dbReference type="FunFam" id="3.40.50.300:FF:000127">
    <property type="entry name" value="Ribose import ATP-binding protein RbsA"/>
    <property type="match status" value="1"/>
</dbReference>